<feature type="transmembrane region" description="Helical" evidence="2">
    <location>
        <begin position="186"/>
        <end position="207"/>
    </location>
</feature>
<protein>
    <submittedName>
        <fullName evidence="3">Uncharacterized protein</fullName>
    </submittedName>
</protein>
<gene>
    <name evidence="3" type="ORF">JN11_03921</name>
</gene>
<evidence type="ECO:0000313" key="4">
    <source>
        <dbReference type="Proteomes" id="UP000317010"/>
    </source>
</evidence>
<evidence type="ECO:0000313" key="3">
    <source>
        <dbReference type="EMBL" id="TWI96808.1"/>
    </source>
</evidence>
<dbReference type="AlphaFoldDB" id="A0A562TU84"/>
<dbReference type="RefSeq" id="WP_144915177.1">
    <property type="nucleotide sequence ID" value="NZ_VLLI01000012.1"/>
</dbReference>
<keyword evidence="2" id="KW-1133">Transmembrane helix</keyword>
<name>A0A562TU84_9SPHI</name>
<keyword evidence="2" id="KW-0812">Transmembrane</keyword>
<evidence type="ECO:0000256" key="2">
    <source>
        <dbReference type="SAM" id="Phobius"/>
    </source>
</evidence>
<keyword evidence="1" id="KW-0175">Coiled coil</keyword>
<dbReference type="EMBL" id="VLLI01000012">
    <property type="protein sequence ID" value="TWI96808.1"/>
    <property type="molecule type" value="Genomic_DNA"/>
</dbReference>
<accession>A0A562TU84</accession>
<feature type="transmembrane region" description="Helical" evidence="2">
    <location>
        <begin position="153"/>
        <end position="174"/>
    </location>
</feature>
<dbReference type="OrthoDB" id="799598at2"/>
<organism evidence="3 4">
    <name type="scientific">Mucilaginibacter frigoritolerans</name>
    <dbReference type="NCBI Taxonomy" id="652788"/>
    <lineage>
        <taxon>Bacteria</taxon>
        <taxon>Pseudomonadati</taxon>
        <taxon>Bacteroidota</taxon>
        <taxon>Sphingobacteriia</taxon>
        <taxon>Sphingobacteriales</taxon>
        <taxon>Sphingobacteriaceae</taxon>
        <taxon>Mucilaginibacter</taxon>
    </lineage>
</organism>
<feature type="transmembrane region" description="Helical" evidence="2">
    <location>
        <begin position="125"/>
        <end position="147"/>
    </location>
</feature>
<feature type="transmembrane region" description="Helical" evidence="2">
    <location>
        <begin position="227"/>
        <end position="252"/>
    </location>
</feature>
<sequence length="361" mass="41400">MKTIEKKLYHRPELDTFLAEKLKEIGQHVIINAESYAVRNKPSLAEQNISSYYQEDHLKYQELIGEIGIQLQVKTLISEVIENDQLTERQVHALQNKVVSAKEKQVAIERELQTKQPPTFSTKRIVMVWLLISVPLLADGLFSMGAFESYGYTYLEAAAISLLFACSLTLLAHFFERLVAFGKNLWQRRVIASGILIGLAIIFYYMASARVQYLAQAISTYNHGATLYFSPLPFAILSLLFFVISVAINKFLYPKQEQRMEMLRYEQQKKAAADNKAEISRLEQEIETVKQSNADLRHVNGSIVEYGCKAEEIVIASAFRGWALWRKTNLMRRQDNARPIGFNSDEYPFGFITNFKSLNLF</sequence>
<keyword evidence="2" id="KW-0472">Membrane</keyword>
<keyword evidence="4" id="KW-1185">Reference proteome</keyword>
<reference evidence="3 4" key="1">
    <citation type="submission" date="2019-07" db="EMBL/GenBank/DDBJ databases">
        <title>Genomic Encyclopedia of Archaeal and Bacterial Type Strains, Phase II (KMG-II): from individual species to whole genera.</title>
        <authorList>
            <person name="Goeker M."/>
        </authorList>
    </citation>
    <scope>NUCLEOTIDE SEQUENCE [LARGE SCALE GENOMIC DNA]</scope>
    <source>
        <strain evidence="3 4">ATCC BAA-1854</strain>
    </source>
</reference>
<feature type="coiled-coil region" evidence="1">
    <location>
        <begin position="255"/>
        <end position="299"/>
    </location>
</feature>
<comment type="caution">
    <text evidence="3">The sequence shown here is derived from an EMBL/GenBank/DDBJ whole genome shotgun (WGS) entry which is preliminary data.</text>
</comment>
<dbReference type="Proteomes" id="UP000317010">
    <property type="component" value="Unassembled WGS sequence"/>
</dbReference>
<evidence type="ECO:0000256" key="1">
    <source>
        <dbReference type="SAM" id="Coils"/>
    </source>
</evidence>
<proteinExistence type="predicted"/>